<sequence length="60" mass="6661">MALVRQILSSLYDLYLSATHGRRCHAIEFANVVASRAFAVGQFWLAKSDPAPHIELDDTS</sequence>
<dbReference type="AlphaFoldDB" id="A0A0P1AWY0"/>
<evidence type="ECO:0000313" key="2">
    <source>
        <dbReference type="Proteomes" id="UP000054928"/>
    </source>
</evidence>
<proteinExistence type="predicted"/>
<name>A0A0P1AWY0_PLAHL</name>
<reference evidence="2" key="1">
    <citation type="submission" date="2014-09" db="EMBL/GenBank/DDBJ databases">
        <authorList>
            <person name="Sharma Rahul"/>
            <person name="Thines Marco"/>
        </authorList>
    </citation>
    <scope>NUCLEOTIDE SEQUENCE [LARGE SCALE GENOMIC DNA]</scope>
</reference>
<dbReference type="EMBL" id="CCYD01002371">
    <property type="protein sequence ID" value="CEG46938.1"/>
    <property type="molecule type" value="Genomic_DNA"/>
</dbReference>
<keyword evidence="2" id="KW-1185">Reference proteome</keyword>
<organism evidence="1 2">
    <name type="scientific">Plasmopara halstedii</name>
    <name type="common">Downy mildew of sunflower</name>
    <dbReference type="NCBI Taxonomy" id="4781"/>
    <lineage>
        <taxon>Eukaryota</taxon>
        <taxon>Sar</taxon>
        <taxon>Stramenopiles</taxon>
        <taxon>Oomycota</taxon>
        <taxon>Peronosporomycetes</taxon>
        <taxon>Peronosporales</taxon>
        <taxon>Peronosporaceae</taxon>
        <taxon>Plasmopara</taxon>
    </lineage>
</organism>
<dbReference type="RefSeq" id="XP_024583307.1">
    <property type="nucleotide sequence ID" value="XM_024717849.1"/>
</dbReference>
<evidence type="ECO:0000313" key="1">
    <source>
        <dbReference type="EMBL" id="CEG46938.1"/>
    </source>
</evidence>
<protein>
    <submittedName>
        <fullName evidence="1">Uncharacterized protein</fullName>
    </submittedName>
</protein>
<accession>A0A0P1AWY0</accession>
<dbReference type="Proteomes" id="UP000054928">
    <property type="component" value="Unassembled WGS sequence"/>
</dbReference>
<dbReference type="GeneID" id="36398662"/>